<name>A0A327WFU5_9BACT</name>
<evidence type="ECO:0000256" key="1">
    <source>
        <dbReference type="SAM" id="Coils"/>
    </source>
</evidence>
<feature type="transmembrane region" description="Helical" evidence="3">
    <location>
        <begin position="323"/>
        <end position="340"/>
    </location>
</feature>
<keyword evidence="3" id="KW-0472">Membrane</keyword>
<comment type="caution">
    <text evidence="5">The sequence shown here is derived from an EMBL/GenBank/DDBJ whole genome shotgun (WGS) entry which is preliminary data.</text>
</comment>
<gene>
    <name evidence="5" type="ORF">CLV59_101977</name>
</gene>
<feature type="transmembrane region" description="Helical" evidence="3">
    <location>
        <begin position="178"/>
        <end position="203"/>
    </location>
</feature>
<keyword evidence="1" id="KW-0175">Coiled coil</keyword>
<evidence type="ECO:0000259" key="4">
    <source>
        <dbReference type="Pfam" id="PF05569"/>
    </source>
</evidence>
<evidence type="ECO:0000256" key="3">
    <source>
        <dbReference type="SAM" id="Phobius"/>
    </source>
</evidence>
<dbReference type="InterPro" id="IPR052173">
    <property type="entry name" value="Beta-lactam_resp_regulator"/>
</dbReference>
<dbReference type="CDD" id="cd07341">
    <property type="entry name" value="M56_BlaR1_MecR1_like"/>
    <property type="match status" value="1"/>
</dbReference>
<dbReference type="RefSeq" id="WP_111590853.1">
    <property type="nucleotide sequence ID" value="NZ_QLMA01000001.1"/>
</dbReference>
<feature type="coiled-coil region" evidence="1">
    <location>
        <begin position="449"/>
        <end position="483"/>
    </location>
</feature>
<dbReference type="Proteomes" id="UP000249819">
    <property type="component" value="Unassembled WGS sequence"/>
</dbReference>
<keyword evidence="6" id="KW-1185">Reference proteome</keyword>
<dbReference type="PANTHER" id="PTHR34978">
    <property type="entry name" value="POSSIBLE SENSOR-TRANSDUCER PROTEIN BLAR"/>
    <property type="match status" value="1"/>
</dbReference>
<dbReference type="AlphaFoldDB" id="A0A327WFU5"/>
<evidence type="ECO:0000313" key="5">
    <source>
        <dbReference type="EMBL" id="RAJ88210.1"/>
    </source>
</evidence>
<feature type="transmembrane region" description="Helical" evidence="3">
    <location>
        <begin position="13"/>
        <end position="36"/>
    </location>
</feature>
<dbReference type="EMBL" id="QLMA01000001">
    <property type="protein sequence ID" value="RAJ88210.1"/>
    <property type="molecule type" value="Genomic_DNA"/>
</dbReference>
<accession>A0A327WFU5</accession>
<keyword evidence="3" id="KW-0812">Transmembrane</keyword>
<feature type="domain" description="Peptidase M56" evidence="4">
    <location>
        <begin position="61"/>
        <end position="309"/>
    </location>
</feature>
<feature type="transmembrane region" description="Helical" evidence="3">
    <location>
        <begin position="48"/>
        <end position="67"/>
    </location>
</feature>
<organism evidence="5 6">
    <name type="scientific">Chitinophaga dinghuensis</name>
    <dbReference type="NCBI Taxonomy" id="1539050"/>
    <lineage>
        <taxon>Bacteria</taxon>
        <taxon>Pseudomonadati</taxon>
        <taxon>Bacteroidota</taxon>
        <taxon>Chitinophagia</taxon>
        <taxon>Chitinophagales</taxon>
        <taxon>Chitinophagaceae</taxon>
        <taxon>Chitinophaga</taxon>
    </lineage>
</organism>
<reference evidence="5 6" key="1">
    <citation type="submission" date="2018-06" db="EMBL/GenBank/DDBJ databases">
        <title>Genomic Encyclopedia of Archaeal and Bacterial Type Strains, Phase II (KMG-II): from individual species to whole genera.</title>
        <authorList>
            <person name="Goeker M."/>
        </authorList>
    </citation>
    <scope>NUCLEOTIDE SEQUENCE [LARGE SCALE GENOMIC DNA]</scope>
    <source>
        <strain evidence="5 6">DSM 29821</strain>
    </source>
</reference>
<feature type="compositionally biased region" description="Pro residues" evidence="2">
    <location>
        <begin position="393"/>
        <end position="411"/>
    </location>
</feature>
<sequence>MTLFPLTGDLVCALGWTILHSIWQAFFAFICLKAVLALWPMASARIKYNLSVVSLTGIFTWFVITFFQQVTAFRAARETTETAMQQLQQIAPTTALHIETVYKSQDQLKWLFPRMEDWFPVLVAMYAIGFCLMTIKLFSDLAQLQQIRTTKTSPMDATWEKHLERLAAQLRIPRKVQLLVSGYIQVPVMLGFLKPIILLPVAMVNNLTPVQLEAILLHELAHIKRNDYLLNIFQSIVETILFFNPFVWQISRIIRQEREHCCDDLVVSSIQPLHYAQALVALEEYRLSSNTLAMAAANNKQHLFNRIKRIMEMKTKHLNYSQRLLAVLIIATGIISIAWLNPAKVKATESKQKNAAPVQPSQPTSLGSVKVYTNTREENATWVNAQASDTTWPEPPAPPAPPAEPPTPPTPGDADMQAPPPPPMPPHTKNVIVNTGKFTYRYDSDVQEKKLTKAERAKLQKQIDEAQKTMQKAMAQLKQADLKRIQAESSAALDKVDWKKVNEEVLAAQAEAKAALNSIDWDKMKGDLKEMSGNMREMKYIVDSSNRKHYVANGNMRYHNTNGNFYYVTDGDSIAMAAAERGRIAAEKGRIAAEKARNEMNINRDKMREAREKADFAHTSSNRYHQLIDKLAADNLIDKAKPYKIEYNNNTLRINGNVQPAAVTSKYKSYLTESSLTISGNKTHLDIDASNNN</sequence>
<dbReference type="Gene3D" id="3.30.2010.10">
    <property type="entry name" value="Metalloproteases ('zincins'), catalytic domain"/>
    <property type="match status" value="1"/>
</dbReference>
<protein>
    <submittedName>
        <fullName evidence="5">Beta-lactamase regulating signal transducer with metallopeptidase domain</fullName>
    </submittedName>
</protein>
<dbReference type="Pfam" id="PF05569">
    <property type="entry name" value="Peptidase_M56"/>
    <property type="match status" value="1"/>
</dbReference>
<evidence type="ECO:0000313" key="6">
    <source>
        <dbReference type="Proteomes" id="UP000249819"/>
    </source>
</evidence>
<feature type="transmembrane region" description="Helical" evidence="3">
    <location>
        <begin position="118"/>
        <end position="138"/>
    </location>
</feature>
<proteinExistence type="predicted"/>
<keyword evidence="3" id="KW-1133">Transmembrane helix</keyword>
<dbReference type="PANTHER" id="PTHR34978:SF3">
    <property type="entry name" value="SLR0241 PROTEIN"/>
    <property type="match status" value="1"/>
</dbReference>
<dbReference type="OrthoDB" id="15218at2"/>
<feature type="region of interest" description="Disordered" evidence="2">
    <location>
        <begin position="386"/>
        <end position="427"/>
    </location>
</feature>
<feature type="transmembrane region" description="Helical" evidence="3">
    <location>
        <begin position="228"/>
        <end position="248"/>
    </location>
</feature>
<evidence type="ECO:0000256" key="2">
    <source>
        <dbReference type="SAM" id="MobiDB-lite"/>
    </source>
</evidence>
<dbReference type="InterPro" id="IPR008756">
    <property type="entry name" value="Peptidase_M56"/>
</dbReference>